<evidence type="ECO:0000256" key="1">
    <source>
        <dbReference type="SAM" id="MobiDB-lite"/>
    </source>
</evidence>
<gene>
    <name evidence="3" type="ORF">SEV965_LOCUS31764</name>
</gene>
<feature type="region of interest" description="Disordered" evidence="1">
    <location>
        <begin position="133"/>
        <end position="161"/>
    </location>
</feature>
<feature type="domain" description="TRPM SLOG" evidence="2">
    <location>
        <begin position="20"/>
        <end position="195"/>
    </location>
</feature>
<dbReference type="PANTHER" id="PTHR13800">
    <property type="entry name" value="TRANSIENT RECEPTOR POTENTIAL CATION CHANNEL, SUBFAMILY M, MEMBER 6"/>
    <property type="match status" value="1"/>
</dbReference>
<dbReference type="GO" id="GO:0099604">
    <property type="term" value="F:ligand-gated calcium channel activity"/>
    <property type="evidence" value="ECO:0007669"/>
    <property type="project" value="TreeGrafter"/>
</dbReference>
<dbReference type="GO" id="GO:0005886">
    <property type="term" value="C:plasma membrane"/>
    <property type="evidence" value="ECO:0007669"/>
    <property type="project" value="TreeGrafter"/>
</dbReference>
<feature type="compositionally biased region" description="Basic and acidic residues" evidence="1">
    <location>
        <begin position="142"/>
        <end position="161"/>
    </location>
</feature>
<name>A0A815LU08_9BILA</name>
<dbReference type="InterPro" id="IPR050927">
    <property type="entry name" value="TRPM"/>
</dbReference>
<dbReference type="PANTHER" id="PTHR13800:SF12">
    <property type="entry name" value="TRANSIENT RECEPTOR POTENTIAL CATION CHANNEL SUBFAMILY M MEMBER-LIKE 2"/>
    <property type="match status" value="1"/>
</dbReference>
<proteinExistence type="predicted"/>
<dbReference type="Proteomes" id="UP000663889">
    <property type="component" value="Unassembled WGS sequence"/>
</dbReference>
<comment type="caution">
    <text evidence="3">The sequence shown here is derived from an EMBL/GenBank/DDBJ whole genome shotgun (WGS) entry which is preliminary data.</text>
</comment>
<sequence>MNLHTEIKSNPSRGYLPNGALYTQLALDTPEGKVEKLLFDIWEIPKPRLIMSITGGQKYFKLNDRLETNFMNGIIHVALKSDAWLITNGYNIGIVQLVGQAINKIKSTHPKKQITAIGICKWGSVKDAKELIKSQSRKKKNEKSNTNDNDEKVNEREHGERDLEMNHSHYLMLDDGTLRNYDIKDYRTRLCVHIAKLHHEFHIPSKYSDYI</sequence>
<dbReference type="EMBL" id="CAJNOU010003766">
    <property type="protein sequence ID" value="CAF1408708.1"/>
    <property type="molecule type" value="Genomic_DNA"/>
</dbReference>
<dbReference type="InterPro" id="IPR041491">
    <property type="entry name" value="TRPM_SLOG"/>
</dbReference>
<organism evidence="3 4">
    <name type="scientific">Rotaria sordida</name>
    <dbReference type="NCBI Taxonomy" id="392033"/>
    <lineage>
        <taxon>Eukaryota</taxon>
        <taxon>Metazoa</taxon>
        <taxon>Spiralia</taxon>
        <taxon>Gnathifera</taxon>
        <taxon>Rotifera</taxon>
        <taxon>Eurotatoria</taxon>
        <taxon>Bdelloidea</taxon>
        <taxon>Philodinida</taxon>
        <taxon>Philodinidae</taxon>
        <taxon>Rotaria</taxon>
    </lineage>
</organism>
<evidence type="ECO:0000259" key="2">
    <source>
        <dbReference type="Pfam" id="PF18139"/>
    </source>
</evidence>
<dbReference type="AlphaFoldDB" id="A0A815LU08"/>
<evidence type="ECO:0000313" key="4">
    <source>
        <dbReference type="Proteomes" id="UP000663889"/>
    </source>
</evidence>
<accession>A0A815LU08</accession>
<evidence type="ECO:0000313" key="3">
    <source>
        <dbReference type="EMBL" id="CAF1408708.1"/>
    </source>
</evidence>
<protein>
    <recommendedName>
        <fullName evidence="2">TRPM SLOG domain-containing protein</fullName>
    </recommendedName>
</protein>
<dbReference type="Pfam" id="PF18139">
    <property type="entry name" value="LSDAT_euk"/>
    <property type="match status" value="1"/>
</dbReference>
<reference evidence="3" key="1">
    <citation type="submission" date="2021-02" db="EMBL/GenBank/DDBJ databases">
        <authorList>
            <person name="Nowell W R."/>
        </authorList>
    </citation>
    <scope>NUCLEOTIDE SEQUENCE</scope>
</reference>